<evidence type="ECO:0000256" key="9">
    <source>
        <dbReference type="RuleBase" id="RU000461"/>
    </source>
</evidence>
<keyword evidence="10" id="KW-0812">Transmembrane</keyword>
<dbReference type="InterPro" id="IPR036396">
    <property type="entry name" value="Cyt_P450_sf"/>
</dbReference>
<evidence type="ECO:0000313" key="14">
    <source>
        <dbReference type="Proteomes" id="UP000233551"/>
    </source>
</evidence>
<evidence type="ECO:0000256" key="1">
    <source>
        <dbReference type="ARBA" id="ARBA00001971"/>
    </source>
</evidence>
<dbReference type="GO" id="GO:0004497">
    <property type="term" value="F:monooxygenase activity"/>
    <property type="evidence" value="ECO:0007669"/>
    <property type="project" value="UniProtKB-KW"/>
</dbReference>
<feature type="transmembrane region" description="Helical" evidence="10">
    <location>
        <begin position="12"/>
        <end position="33"/>
    </location>
</feature>
<evidence type="ECO:0000256" key="3">
    <source>
        <dbReference type="ARBA" id="ARBA00022617"/>
    </source>
</evidence>
<dbReference type="GO" id="GO:0005506">
    <property type="term" value="F:iron ion binding"/>
    <property type="evidence" value="ECO:0007669"/>
    <property type="project" value="InterPro"/>
</dbReference>
<organism evidence="11 13">
    <name type="scientific">Punica granatum</name>
    <name type="common">Pomegranate</name>
    <dbReference type="NCBI Taxonomy" id="22663"/>
    <lineage>
        <taxon>Eukaryota</taxon>
        <taxon>Viridiplantae</taxon>
        <taxon>Streptophyta</taxon>
        <taxon>Embryophyta</taxon>
        <taxon>Tracheophyta</taxon>
        <taxon>Spermatophyta</taxon>
        <taxon>Magnoliopsida</taxon>
        <taxon>eudicotyledons</taxon>
        <taxon>Gunneridae</taxon>
        <taxon>Pentapetalae</taxon>
        <taxon>rosids</taxon>
        <taxon>malvids</taxon>
        <taxon>Myrtales</taxon>
        <taxon>Lythraceae</taxon>
        <taxon>Punica</taxon>
    </lineage>
</organism>
<comment type="caution">
    <text evidence="11">The sequence shown here is derived from an EMBL/GenBank/DDBJ whole genome shotgun (WGS) entry which is preliminary data.</text>
</comment>
<keyword evidence="6 8" id="KW-0408">Iron</keyword>
<dbReference type="Proteomes" id="UP000197138">
    <property type="component" value="Unassembled WGS sequence"/>
</dbReference>
<reference evidence="13" key="1">
    <citation type="journal article" date="2017" name="Plant J.">
        <title>The pomegranate (Punica granatum L.) genome and the genomics of punicalagin biosynthesis.</title>
        <authorList>
            <person name="Qin G."/>
            <person name="Xu C."/>
            <person name="Ming R."/>
            <person name="Tang H."/>
            <person name="Guyot R."/>
            <person name="Kramer E.M."/>
            <person name="Hu Y."/>
            <person name="Yi X."/>
            <person name="Qi Y."/>
            <person name="Xu X."/>
            <person name="Gao Z."/>
            <person name="Pan H."/>
            <person name="Jian J."/>
            <person name="Tian Y."/>
            <person name="Yue Z."/>
            <person name="Xu Y."/>
        </authorList>
    </citation>
    <scope>NUCLEOTIDE SEQUENCE [LARGE SCALE GENOMIC DNA]</scope>
    <source>
        <strain evidence="13">cv. Dabenzi</strain>
    </source>
</reference>
<feature type="binding site" description="axial binding residue" evidence="8">
    <location>
        <position position="468"/>
    </location>
    <ligand>
        <name>heme</name>
        <dbReference type="ChEBI" id="CHEBI:30413"/>
    </ligand>
    <ligandPart>
        <name>Fe</name>
        <dbReference type="ChEBI" id="CHEBI:18248"/>
    </ligandPart>
</feature>
<keyword evidence="14" id="KW-1185">Reference proteome</keyword>
<dbReference type="EMBL" id="PGOL01002237">
    <property type="protein sequence ID" value="PKI49482.1"/>
    <property type="molecule type" value="Genomic_DNA"/>
</dbReference>
<keyword evidence="3 8" id="KW-0349">Heme</keyword>
<evidence type="ECO:0000313" key="12">
    <source>
        <dbReference type="EMBL" id="PKI49482.1"/>
    </source>
</evidence>
<evidence type="ECO:0000256" key="2">
    <source>
        <dbReference type="ARBA" id="ARBA00010617"/>
    </source>
</evidence>
<dbReference type="SUPFAM" id="SSF48264">
    <property type="entry name" value="Cytochrome P450"/>
    <property type="match status" value="1"/>
</dbReference>
<evidence type="ECO:0000256" key="4">
    <source>
        <dbReference type="ARBA" id="ARBA00022723"/>
    </source>
</evidence>
<dbReference type="PANTHER" id="PTHR47951:SF8">
    <property type="entry name" value="CYTOCHROME P450 93A2-LIKE"/>
    <property type="match status" value="1"/>
</dbReference>
<dbReference type="Gene3D" id="1.10.630.10">
    <property type="entry name" value="Cytochrome P450"/>
    <property type="match status" value="1"/>
</dbReference>
<dbReference type="GO" id="GO:0020037">
    <property type="term" value="F:heme binding"/>
    <property type="evidence" value="ECO:0007669"/>
    <property type="project" value="InterPro"/>
</dbReference>
<evidence type="ECO:0000256" key="10">
    <source>
        <dbReference type="SAM" id="Phobius"/>
    </source>
</evidence>
<dbReference type="InterPro" id="IPR002401">
    <property type="entry name" value="Cyt_P450_E_grp-I"/>
</dbReference>
<accession>A0A218XU98</accession>
<keyword evidence="4 8" id="KW-0479">Metal-binding</keyword>
<dbReference type="CDD" id="cd11073">
    <property type="entry name" value="CYP76-like"/>
    <property type="match status" value="1"/>
</dbReference>
<gene>
    <name evidence="11" type="ORF">CDL15_Pgr003812</name>
    <name evidence="12" type="ORF">CRG98_030099</name>
</gene>
<keyword evidence="5 9" id="KW-0560">Oxidoreductase</keyword>
<evidence type="ECO:0000256" key="6">
    <source>
        <dbReference type="ARBA" id="ARBA00023004"/>
    </source>
</evidence>
<comment type="similarity">
    <text evidence="2 9">Belongs to the cytochrome P450 family.</text>
</comment>
<dbReference type="PROSITE" id="PS00086">
    <property type="entry name" value="CYTOCHROME_P450"/>
    <property type="match status" value="1"/>
</dbReference>
<evidence type="ECO:0000256" key="8">
    <source>
        <dbReference type="PIRSR" id="PIRSR602401-1"/>
    </source>
</evidence>
<evidence type="ECO:0000256" key="7">
    <source>
        <dbReference type="ARBA" id="ARBA00023033"/>
    </source>
</evidence>
<dbReference type="PRINTS" id="PR00463">
    <property type="entry name" value="EP450I"/>
</dbReference>
<keyword evidence="10" id="KW-1133">Transmembrane helix</keyword>
<dbReference type="GO" id="GO:0016705">
    <property type="term" value="F:oxidoreductase activity, acting on paired donors, with incorporation or reduction of molecular oxygen"/>
    <property type="evidence" value="ECO:0007669"/>
    <property type="project" value="InterPro"/>
</dbReference>
<reference evidence="11" key="2">
    <citation type="submission" date="2017-06" db="EMBL/GenBank/DDBJ databases">
        <title>The pomegranate genome and the genomics of punicalagin biosynthesis.</title>
        <authorList>
            <person name="Xu C."/>
        </authorList>
    </citation>
    <scope>NUCLEOTIDE SEQUENCE [LARGE SCALE GENOMIC DNA]</scope>
    <source>
        <tissue evidence="11">Fresh leaf</tissue>
    </source>
</reference>
<dbReference type="PRINTS" id="PR00385">
    <property type="entry name" value="P450"/>
</dbReference>
<dbReference type="InterPro" id="IPR001128">
    <property type="entry name" value="Cyt_P450"/>
</dbReference>
<sequence>MNELCSPWPSLAATLAFLVAIILSSTTTFWLLLVKRARQVRRPGQQLLPEPWGLPIVGYLPFLGSNLHQVFMELARIYGPIYKITLGTRLYVIINSPSLVKEVVRDHDIVFANRNPNIAALAFSYGGNDIAFSPYGPKWRKLRRLFVREMQSSANLDAFYDLRRNEVWKSIEDVCGKSGTPIDVGELAFVTVVNMISGMFWGRTLKGGRAVRLGGEFRSAAFRLTKVLGRPNVSDFFPFLASFDLQGVERDMKEVTSWLGRIFDFVITRCEEVNNEGKEKNTCDDRTKRDFLQFLMEYEDEDEENCGRSISKDQIKALLMDIVVGGTDTTSTTVEWTMTEILLNPQVLRRIHEELNDVVGSTNTVEESHISRLPYLHAVVKETMRLHPVAPLLLPRSPTQSCTVGGFTVPQGCKVFLNAWAVHRDPQYWDDPSEFRPERFLTEGKYGKLSYSGDAMYYLPFGSGRRICAGLQLGERMLMYVLATLLHVFDWEVPEGVELDSREKFGVVLEKATPLVAIPTPRSPARRIP</sequence>
<dbReference type="Proteomes" id="UP000233551">
    <property type="component" value="Unassembled WGS sequence"/>
</dbReference>
<dbReference type="Pfam" id="PF00067">
    <property type="entry name" value="p450"/>
    <property type="match status" value="1"/>
</dbReference>
<dbReference type="InterPro" id="IPR017972">
    <property type="entry name" value="Cyt_P450_CS"/>
</dbReference>
<proteinExistence type="inferred from homology"/>
<dbReference type="STRING" id="22663.A0A218XU98"/>
<evidence type="ECO:0000256" key="5">
    <source>
        <dbReference type="ARBA" id="ARBA00023002"/>
    </source>
</evidence>
<keyword evidence="10" id="KW-0472">Membrane</keyword>
<dbReference type="EMBL" id="MTKT01000797">
    <property type="protein sequence ID" value="OWM88400.1"/>
    <property type="molecule type" value="Genomic_DNA"/>
</dbReference>
<dbReference type="AlphaFoldDB" id="A0A218XU98"/>
<reference evidence="12 14" key="3">
    <citation type="submission" date="2017-11" db="EMBL/GenBank/DDBJ databases">
        <title>De-novo sequencing of pomegranate (Punica granatum L.) genome.</title>
        <authorList>
            <person name="Akparov Z."/>
            <person name="Amiraslanov A."/>
            <person name="Hajiyeva S."/>
            <person name="Abbasov M."/>
            <person name="Kaur K."/>
            <person name="Hamwieh A."/>
            <person name="Solovyev V."/>
            <person name="Salamov A."/>
            <person name="Braich B."/>
            <person name="Kosarev P."/>
            <person name="Mahmoud A."/>
            <person name="Hajiyev E."/>
            <person name="Babayeva S."/>
            <person name="Izzatullayeva V."/>
            <person name="Mammadov A."/>
            <person name="Mammadov A."/>
            <person name="Sharifova S."/>
            <person name="Ojaghi J."/>
            <person name="Eynullazada K."/>
            <person name="Bayramov B."/>
            <person name="Abdulazimova A."/>
            <person name="Shahmuradov I."/>
        </authorList>
    </citation>
    <scope>NUCLEOTIDE SEQUENCE [LARGE SCALE GENOMIC DNA]</scope>
    <source>
        <strain evidence="12">AG2017</strain>
        <strain evidence="14">cv. AG2017</strain>
        <tissue evidence="12">Leaf</tissue>
    </source>
</reference>
<name>A0A218XU98_PUNGR</name>
<keyword evidence="7 9" id="KW-0503">Monooxygenase</keyword>
<evidence type="ECO:0000313" key="13">
    <source>
        <dbReference type="Proteomes" id="UP000197138"/>
    </source>
</evidence>
<evidence type="ECO:0000313" key="11">
    <source>
        <dbReference type="EMBL" id="OWM88400.1"/>
    </source>
</evidence>
<dbReference type="FunFam" id="1.10.630.10:FF:000126">
    <property type="entry name" value="Predicted protein"/>
    <property type="match status" value="1"/>
</dbReference>
<comment type="cofactor">
    <cofactor evidence="1 8">
        <name>heme</name>
        <dbReference type="ChEBI" id="CHEBI:30413"/>
    </cofactor>
</comment>
<protein>
    <submittedName>
        <fullName evidence="11">Uncharacterized protein</fullName>
    </submittedName>
</protein>
<dbReference type="PANTHER" id="PTHR47951">
    <property type="entry name" value="OS08G0547900 PROTEIN"/>
    <property type="match status" value="1"/>
</dbReference>